<dbReference type="HOGENOM" id="CLU_1484679_0_0_1"/>
<dbReference type="KEGG" id="gtt:GUITHDRAFT_105583"/>
<dbReference type="RefSeq" id="XP_005835415.1">
    <property type="nucleotide sequence ID" value="XM_005835358.1"/>
</dbReference>
<dbReference type="EMBL" id="JH992985">
    <property type="protein sequence ID" value="EKX48435.1"/>
    <property type="molecule type" value="Genomic_DNA"/>
</dbReference>
<reference evidence="3" key="2">
    <citation type="submission" date="2012-11" db="EMBL/GenBank/DDBJ databases">
        <authorList>
            <person name="Kuo A."/>
            <person name="Curtis B.A."/>
            <person name="Tanifuji G."/>
            <person name="Burki F."/>
            <person name="Gruber A."/>
            <person name="Irimia M."/>
            <person name="Maruyama S."/>
            <person name="Arias M.C."/>
            <person name="Ball S.G."/>
            <person name="Gile G.H."/>
            <person name="Hirakawa Y."/>
            <person name="Hopkins J.F."/>
            <person name="Rensing S.A."/>
            <person name="Schmutz J."/>
            <person name="Symeonidi A."/>
            <person name="Elias M."/>
            <person name="Eveleigh R.J."/>
            <person name="Herman E.K."/>
            <person name="Klute M.J."/>
            <person name="Nakayama T."/>
            <person name="Obornik M."/>
            <person name="Reyes-Prieto A."/>
            <person name="Armbrust E.V."/>
            <person name="Aves S.J."/>
            <person name="Beiko R.G."/>
            <person name="Coutinho P."/>
            <person name="Dacks J.B."/>
            <person name="Durnford D.G."/>
            <person name="Fast N.M."/>
            <person name="Green B.R."/>
            <person name="Grisdale C."/>
            <person name="Hempe F."/>
            <person name="Henrissat B."/>
            <person name="Hoppner M.P."/>
            <person name="Ishida K.-I."/>
            <person name="Kim E."/>
            <person name="Koreny L."/>
            <person name="Kroth P.G."/>
            <person name="Liu Y."/>
            <person name="Malik S.-B."/>
            <person name="Maier U.G."/>
            <person name="McRose D."/>
            <person name="Mock T."/>
            <person name="Neilson J.A."/>
            <person name="Onodera N.T."/>
            <person name="Poole A.M."/>
            <person name="Pritham E.J."/>
            <person name="Richards T.A."/>
            <person name="Rocap G."/>
            <person name="Roy S.W."/>
            <person name="Sarai C."/>
            <person name="Schaack S."/>
            <person name="Shirato S."/>
            <person name="Slamovits C.H."/>
            <person name="Spencer D.F."/>
            <person name="Suzuki S."/>
            <person name="Worden A.Z."/>
            <person name="Zauner S."/>
            <person name="Barry K."/>
            <person name="Bell C."/>
            <person name="Bharti A.K."/>
            <person name="Crow J.A."/>
            <person name="Grimwood J."/>
            <person name="Kramer R."/>
            <person name="Lindquist E."/>
            <person name="Lucas S."/>
            <person name="Salamov A."/>
            <person name="McFadden G.I."/>
            <person name="Lane C.E."/>
            <person name="Keeling P.J."/>
            <person name="Gray M.W."/>
            <person name="Grigoriev I.V."/>
            <person name="Archibald J.M."/>
        </authorList>
    </citation>
    <scope>NUCLEOTIDE SEQUENCE</scope>
    <source>
        <strain evidence="3">CCMP2712</strain>
    </source>
</reference>
<reference evidence="1 3" key="1">
    <citation type="journal article" date="2012" name="Nature">
        <title>Algal genomes reveal evolutionary mosaicism and the fate of nucleomorphs.</title>
        <authorList>
            <consortium name="DOE Joint Genome Institute"/>
            <person name="Curtis B.A."/>
            <person name="Tanifuji G."/>
            <person name="Burki F."/>
            <person name="Gruber A."/>
            <person name="Irimia M."/>
            <person name="Maruyama S."/>
            <person name="Arias M.C."/>
            <person name="Ball S.G."/>
            <person name="Gile G.H."/>
            <person name="Hirakawa Y."/>
            <person name="Hopkins J.F."/>
            <person name="Kuo A."/>
            <person name="Rensing S.A."/>
            <person name="Schmutz J."/>
            <person name="Symeonidi A."/>
            <person name="Elias M."/>
            <person name="Eveleigh R.J."/>
            <person name="Herman E.K."/>
            <person name="Klute M.J."/>
            <person name="Nakayama T."/>
            <person name="Obornik M."/>
            <person name="Reyes-Prieto A."/>
            <person name="Armbrust E.V."/>
            <person name="Aves S.J."/>
            <person name="Beiko R.G."/>
            <person name="Coutinho P."/>
            <person name="Dacks J.B."/>
            <person name="Durnford D.G."/>
            <person name="Fast N.M."/>
            <person name="Green B.R."/>
            <person name="Grisdale C.J."/>
            <person name="Hempel F."/>
            <person name="Henrissat B."/>
            <person name="Hoppner M.P."/>
            <person name="Ishida K."/>
            <person name="Kim E."/>
            <person name="Koreny L."/>
            <person name="Kroth P.G."/>
            <person name="Liu Y."/>
            <person name="Malik S.B."/>
            <person name="Maier U.G."/>
            <person name="McRose D."/>
            <person name="Mock T."/>
            <person name="Neilson J.A."/>
            <person name="Onodera N.T."/>
            <person name="Poole A.M."/>
            <person name="Pritham E.J."/>
            <person name="Richards T.A."/>
            <person name="Rocap G."/>
            <person name="Roy S.W."/>
            <person name="Sarai C."/>
            <person name="Schaack S."/>
            <person name="Shirato S."/>
            <person name="Slamovits C.H."/>
            <person name="Spencer D.F."/>
            <person name="Suzuki S."/>
            <person name="Worden A.Z."/>
            <person name="Zauner S."/>
            <person name="Barry K."/>
            <person name="Bell C."/>
            <person name="Bharti A.K."/>
            <person name="Crow J.A."/>
            <person name="Grimwood J."/>
            <person name="Kramer R."/>
            <person name="Lindquist E."/>
            <person name="Lucas S."/>
            <person name="Salamov A."/>
            <person name="McFadden G.I."/>
            <person name="Lane C.E."/>
            <person name="Keeling P.J."/>
            <person name="Gray M.W."/>
            <person name="Grigoriev I.V."/>
            <person name="Archibald J.M."/>
        </authorList>
    </citation>
    <scope>NUCLEOTIDE SEQUENCE</scope>
    <source>
        <strain evidence="1 3">CCMP2712</strain>
    </source>
</reference>
<evidence type="ECO:0000313" key="3">
    <source>
        <dbReference type="Proteomes" id="UP000011087"/>
    </source>
</evidence>
<proteinExistence type="predicted"/>
<dbReference type="OrthoDB" id="6510177at2759"/>
<accession>L1JK15</accession>
<dbReference type="Proteomes" id="UP000011087">
    <property type="component" value="Unassembled WGS sequence"/>
</dbReference>
<organism evidence="1">
    <name type="scientific">Guillardia theta (strain CCMP2712)</name>
    <name type="common">Cryptophyte</name>
    <dbReference type="NCBI Taxonomy" id="905079"/>
    <lineage>
        <taxon>Eukaryota</taxon>
        <taxon>Cryptophyceae</taxon>
        <taxon>Pyrenomonadales</taxon>
        <taxon>Geminigeraceae</taxon>
        <taxon>Guillardia</taxon>
    </lineage>
</organism>
<dbReference type="PaxDb" id="55529-EKX48435"/>
<reference evidence="2" key="3">
    <citation type="submission" date="2016-03" db="UniProtKB">
        <authorList>
            <consortium name="EnsemblProtists"/>
        </authorList>
    </citation>
    <scope>IDENTIFICATION</scope>
</reference>
<evidence type="ECO:0000313" key="2">
    <source>
        <dbReference type="EnsemblProtists" id="EKX48435"/>
    </source>
</evidence>
<dbReference type="GeneID" id="17305164"/>
<sequence length="182" mass="19903">MALLPGLTMMKSGSEAEKLYAPARWNRARDERTLYAKLFGIENVKKHTCSLLAYTSDSDNNLLEANAIKALRRIHNGILNLTFVDSSGDTEVLFSFKDICKRSDVVGYETNCSFVGVVELSDSEISSVPAGIFFNPKFGYIPVASFLGGRRQPQGSSYVEGASGLLLQYELEAATTSSTLKL</sequence>
<evidence type="ECO:0000313" key="1">
    <source>
        <dbReference type="EMBL" id="EKX48435.1"/>
    </source>
</evidence>
<name>L1JK15_GUITC</name>
<keyword evidence="3" id="KW-1185">Reference proteome</keyword>
<dbReference type="EnsemblProtists" id="EKX48435">
    <property type="protein sequence ID" value="EKX48435"/>
    <property type="gene ID" value="GUITHDRAFT_105583"/>
</dbReference>
<protein>
    <submittedName>
        <fullName evidence="1 2">Uncharacterized protein</fullName>
    </submittedName>
</protein>
<dbReference type="AlphaFoldDB" id="L1JK15"/>
<gene>
    <name evidence="1" type="ORF">GUITHDRAFT_105583</name>
</gene>